<dbReference type="EMBL" id="MG384819">
    <property type="protein sequence ID" value="AUO16827.1"/>
    <property type="molecule type" value="Genomic_DNA"/>
</dbReference>
<sequence length="34" mass="4319">MPCFSFLMPYYFLRLRWSYPMRICLFVHENMPTQ</sequence>
<proteinExistence type="predicted"/>
<name>A0A2I6SGV4_9VIRU</name>
<gene>
    <name evidence="1" type="ORF">MmBV_CPP1</name>
</gene>
<accession>A0A2I6SGV4</accession>
<evidence type="ECO:0000313" key="1">
    <source>
        <dbReference type="EMBL" id="AUO16827.1"/>
    </source>
</evidence>
<protein>
    <submittedName>
        <fullName evidence="1">Uncharacterized protein</fullName>
    </submittedName>
</protein>
<organism evidence="1">
    <name type="scientific">Microplitis mediator bracovirus</name>
    <dbReference type="NCBI Taxonomy" id="1836595"/>
    <lineage>
        <taxon>Viruses</taxon>
        <taxon>Viruses incertae sedis</taxon>
        <taxon>Polydnaviriformidae</taxon>
        <taxon>Bracoviriform</taxon>
    </lineage>
</organism>
<reference evidence="1" key="1">
    <citation type="submission" date="2017-10" db="EMBL/GenBank/DDBJ databases">
        <authorList>
            <person name="Banno H."/>
            <person name="Chua N.-H."/>
        </authorList>
    </citation>
    <scope>NUCLEOTIDE SEQUENCE</scope>
    <source>
        <strain evidence="1">HeBei</strain>
    </source>
</reference>